<gene>
    <name evidence="17" type="primary">LOC106582941</name>
</gene>
<feature type="compositionally biased region" description="Low complexity" evidence="12">
    <location>
        <begin position="46"/>
        <end position="63"/>
    </location>
</feature>
<feature type="compositionally biased region" description="Polar residues" evidence="12">
    <location>
        <begin position="34"/>
        <end position="45"/>
    </location>
</feature>
<evidence type="ECO:0000259" key="15">
    <source>
        <dbReference type="PROSITE" id="PS51258"/>
    </source>
</evidence>
<dbReference type="PROSITE" id="PS50004">
    <property type="entry name" value="C2"/>
    <property type="match status" value="1"/>
</dbReference>
<dbReference type="Pfam" id="PF06292">
    <property type="entry name" value="MUN"/>
    <property type="match status" value="1"/>
</dbReference>
<dbReference type="PANTHER" id="PTHR12166">
    <property type="entry name" value="CALCIUM-DEPENDENT SECRETION ACTIVATOR"/>
    <property type="match status" value="1"/>
</dbReference>
<evidence type="ECO:0000313" key="16">
    <source>
        <dbReference type="Proteomes" id="UP001652741"/>
    </source>
</evidence>
<evidence type="ECO:0000313" key="17">
    <source>
        <dbReference type="RefSeq" id="XP_045561116.1"/>
    </source>
</evidence>
<dbReference type="InterPro" id="IPR001849">
    <property type="entry name" value="PH_domain"/>
</dbReference>
<feature type="domain" description="C2" evidence="14">
    <location>
        <begin position="346"/>
        <end position="464"/>
    </location>
</feature>
<dbReference type="Pfam" id="PF00169">
    <property type="entry name" value="PH"/>
    <property type="match status" value="1"/>
</dbReference>
<evidence type="ECO:0000256" key="3">
    <source>
        <dbReference type="ARBA" id="ARBA00022483"/>
    </source>
</evidence>
<evidence type="ECO:0000256" key="6">
    <source>
        <dbReference type="ARBA" id="ARBA00022927"/>
    </source>
</evidence>
<dbReference type="PROSITE" id="PS51258">
    <property type="entry name" value="MHD1"/>
    <property type="match status" value="1"/>
</dbReference>
<evidence type="ECO:0000256" key="5">
    <source>
        <dbReference type="ARBA" id="ARBA00022837"/>
    </source>
</evidence>
<evidence type="ECO:0000256" key="8">
    <source>
        <dbReference type="ARBA" id="ARBA00023121"/>
    </source>
</evidence>
<dbReference type="GeneID" id="106582941"/>
<evidence type="ECO:0000256" key="11">
    <source>
        <dbReference type="ARBA" id="ARBA00034103"/>
    </source>
</evidence>
<evidence type="ECO:0000256" key="7">
    <source>
        <dbReference type="ARBA" id="ARBA00023018"/>
    </source>
</evidence>
<evidence type="ECO:0000259" key="13">
    <source>
        <dbReference type="PROSITE" id="PS50003"/>
    </source>
</evidence>
<dbReference type="SUPFAM" id="SSF50729">
    <property type="entry name" value="PH domain-like"/>
    <property type="match status" value="1"/>
</dbReference>
<feature type="domain" description="PH" evidence="13">
    <location>
        <begin position="487"/>
        <end position="590"/>
    </location>
</feature>
<evidence type="ECO:0000256" key="4">
    <source>
        <dbReference type="ARBA" id="ARBA00022723"/>
    </source>
</evidence>
<evidence type="ECO:0000256" key="1">
    <source>
        <dbReference type="ARBA" id="ARBA00004156"/>
    </source>
</evidence>
<feature type="region of interest" description="Disordered" evidence="12">
    <location>
        <begin position="1"/>
        <end position="78"/>
    </location>
</feature>
<reference evidence="17" key="1">
    <citation type="submission" date="2025-08" db="UniProtKB">
        <authorList>
            <consortium name="RefSeq"/>
        </authorList>
    </citation>
    <scope>IDENTIFICATION</scope>
</reference>
<keyword evidence="5" id="KW-0106">Calcium</keyword>
<dbReference type="SMART" id="SM01145">
    <property type="entry name" value="DUF1041"/>
    <property type="match status" value="1"/>
</dbReference>
<feature type="compositionally biased region" description="Acidic residues" evidence="12">
    <location>
        <begin position="1"/>
        <end position="19"/>
    </location>
</feature>
<name>A0ABM3DQN1_SALSA</name>
<dbReference type="InterPro" id="IPR014770">
    <property type="entry name" value="Munc13_1"/>
</dbReference>
<dbReference type="InterPro" id="IPR010439">
    <property type="entry name" value="MUN_dom"/>
</dbReference>
<dbReference type="PANTHER" id="PTHR12166:SF6">
    <property type="entry name" value="CALCIUM-DEPENDENT SECRETION ACTIVATOR 1"/>
    <property type="match status" value="1"/>
</dbReference>
<dbReference type="CDD" id="cd01234">
    <property type="entry name" value="PH_CADPS"/>
    <property type="match status" value="1"/>
</dbReference>
<evidence type="ECO:0000256" key="12">
    <source>
        <dbReference type="SAM" id="MobiDB-lite"/>
    </source>
</evidence>
<keyword evidence="10" id="KW-0968">Cytoplasmic vesicle</keyword>
<keyword evidence="4" id="KW-0479">Metal-binding</keyword>
<dbReference type="Gene3D" id="2.30.29.30">
    <property type="entry name" value="Pleckstrin-homology domain (PH domain)/Phosphotyrosine-binding domain (PTB)"/>
    <property type="match status" value="1"/>
</dbReference>
<keyword evidence="3" id="KW-0268">Exocytosis</keyword>
<keyword evidence="9" id="KW-0472">Membrane</keyword>
<proteinExistence type="predicted"/>
<dbReference type="PROSITE" id="PS50003">
    <property type="entry name" value="PH_DOMAIN"/>
    <property type="match status" value="1"/>
</dbReference>
<accession>A0ABM3DQN1</accession>
<dbReference type="InterPro" id="IPR057457">
    <property type="entry name" value="CAPS_C2"/>
</dbReference>
<protein>
    <submittedName>
        <fullName evidence="17">Calcium-dependent secretion activator 1 isoform X2</fullName>
    </submittedName>
</protein>
<feature type="domain" description="MHD1" evidence="15">
    <location>
        <begin position="920"/>
        <end position="1099"/>
    </location>
</feature>
<dbReference type="InterPro" id="IPR000008">
    <property type="entry name" value="C2_dom"/>
</dbReference>
<keyword evidence="8" id="KW-0446">Lipid-binding</keyword>
<organism evidence="16 17">
    <name type="scientific">Salmo salar</name>
    <name type="common">Atlantic salmon</name>
    <dbReference type="NCBI Taxonomy" id="8030"/>
    <lineage>
        <taxon>Eukaryota</taxon>
        <taxon>Metazoa</taxon>
        <taxon>Chordata</taxon>
        <taxon>Craniata</taxon>
        <taxon>Vertebrata</taxon>
        <taxon>Euteleostomi</taxon>
        <taxon>Actinopterygii</taxon>
        <taxon>Neopterygii</taxon>
        <taxon>Teleostei</taxon>
        <taxon>Protacanthopterygii</taxon>
        <taxon>Salmoniformes</taxon>
        <taxon>Salmonidae</taxon>
        <taxon>Salmoninae</taxon>
        <taxon>Salmo</taxon>
    </lineage>
</organism>
<dbReference type="Pfam" id="PF25341">
    <property type="entry name" value="C2_CAPS"/>
    <property type="match status" value="1"/>
</dbReference>
<keyword evidence="6" id="KW-0653">Protein transport</keyword>
<evidence type="ECO:0000256" key="9">
    <source>
        <dbReference type="ARBA" id="ARBA00023136"/>
    </source>
</evidence>
<keyword evidence="7" id="KW-0770">Synapse</keyword>
<keyword evidence="16" id="KW-1185">Reference proteome</keyword>
<comment type="subcellular location">
    <subcellularLocation>
        <location evidence="1">Cytoplasmic vesicle membrane</location>
    </subcellularLocation>
    <subcellularLocation>
        <location evidence="11">Synapse</location>
    </subcellularLocation>
</comment>
<evidence type="ECO:0000256" key="2">
    <source>
        <dbReference type="ARBA" id="ARBA00022448"/>
    </source>
</evidence>
<dbReference type="InterPro" id="IPR011993">
    <property type="entry name" value="PH-like_dom_sf"/>
</dbReference>
<keyword evidence="2" id="KW-0813">Transport</keyword>
<dbReference type="Proteomes" id="UP001652741">
    <property type="component" value="Chromosome ssa22"/>
</dbReference>
<evidence type="ECO:0000256" key="10">
    <source>
        <dbReference type="ARBA" id="ARBA00023329"/>
    </source>
</evidence>
<feature type="compositionally biased region" description="Basic and acidic residues" evidence="12">
    <location>
        <begin position="64"/>
        <end position="78"/>
    </location>
</feature>
<evidence type="ECO:0000259" key="14">
    <source>
        <dbReference type="PROSITE" id="PS50004"/>
    </source>
</evidence>
<dbReference type="InterPro" id="IPR033227">
    <property type="entry name" value="CAPS"/>
</dbReference>
<sequence length="1339" mass="152202">MLDPSSSEEEADEIVEEEGKEVMAPKTGGARVSPSRTTESSGGLQPSSRGSSACPSSPSPSAASEKEKDDLEKMQREEEERKKRLQLYVFVMRCIAYPFNAKQPTDMARRQQKISKQQLQTVKERFQAFLSGDTQIVADEAFINAVQSYYDIFLKSDRVSRMVQSGGCSASDSREVFKKHIEKRVRSLPEIDGLSKETVLSSWMAKFDTIYRGEDDPRKHQLRMTASAASELILSKDQLYEMFQSILGIKKFEHQLLYNACQLDNPDEQAAQIRRELDGRLQMADQIARGGKFPKFVSKEMEAMFIEELRSSVNLLMANLESMPVSKGGEFKLQKLKRGHNSSIIDMGQEDENTLSKSDVVLSFTLEVVIVEVQGLKSLAPNRIVYCTMEVEGGHKLQTDQAEASKPTWGTQGDFTTTHPLPAVKVKLFTESTGVLALEDKELGRVVLHPTPNSPKQSELHKMSVSKGCPDSDLKIKLAIRMDKPQNMKHCGYLWAIGKNVWKRWKKRFFVLVQVSQYTFAMCSYREKKAEPVELLQLDGYTVDYTDPQPGLDGGRTFFNAVKEGDTVIFASDDEQDRILWVQAMYRATGQSHKPIPPTQVQKLNNRAGSAPQLDAPISQFYADRAQKHGMDEFISANPCSFDHSSLFEMVQRLTLDHRLNDSYSCLGWFSPGQVFVMDEYCARNGVRGCHRHLCYLGDLLERAENGAMIDPTLLHYSFAFCASHVHGNRPDGIGTVTVEEKERFEDIKERLRVLLENQITHFRYCFPFGRPEGALKATLSLLERVLMKDIVTPVPQEEVKTVIRKCLEQAALINYQRLSEYAKVEGKKREMYEHPVFCLASQVMDLTIQNVGRLVTPAKKLEDTIRLAELVIEVLQQNEEHHAEATVTSTGNQSGKEAFAWWSDLMVEHAETFLSLYAVDMDAALEVQPPDSWDSFPLFQLLNDFLRTDYNLCNGQFHRHLQDLYAPLVVRYVDLMESSIAQSIHRGFERESWEPVKSLTSNLPDLNLPNVKLQMPKVPNLPPVSLLTMPSFSTPNWMAATYDSDNGSGTSEDLFWKLDALQTFIRDLHWPEEEFGKHLESRLKLMSSDMIESCVKRTRVAFEAKLQKSSRTTDLRVPQSICTMFNVMVDAKAQSAKLCAMELGQERQYHSQIDALIEETVKEMITLLVAKFVVILESVLAKLSRYDEGTLFSSFLSFTVKAASKYVDVPKPGMDIADGYVTFVRHSQDMLRDKVNEEVYIERLFAQWYTSTMNLLGMWLTDRMDLQLHVYQLKILIRVVKKKYRDFRLQGVLDSTLNSKMYDTVRNRLTLEEATASVREGGMSGISMKDSDEDDDDD</sequence>
<dbReference type="SMART" id="SM00233">
    <property type="entry name" value="PH"/>
    <property type="match status" value="1"/>
</dbReference>
<dbReference type="RefSeq" id="XP_045561116.1">
    <property type="nucleotide sequence ID" value="XM_045705160.1"/>
</dbReference>